<protein>
    <submittedName>
        <fullName evidence="2">Uncharacterized protein</fullName>
    </submittedName>
</protein>
<evidence type="ECO:0000256" key="1">
    <source>
        <dbReference type="SAM" id="MobiDB-lite"/>
    </source>
</evidence>
<dbReference type="Proteomes" id="UP000729402">
    <property type="component" value="Unassembled WGS sequence"/>
</dbReference>
<organism evidence="2 3">
    <name type="scientific">Zizania palustris</name>
    <name type="common">Northern wild rice</name>
    <dbReference type="NCBI Taxonomy" id="103762"/>
    <lineage>
        <taxon>Eukaryota</taxon>
        <taxon>Viridiplantae</taxon>
        <taxon>Streptophyta</taxon>
        <taxon>Embryophyta</taxon>
        <taxon>Tracheophyta</taxon>
        <taxon>Spermatophyta</taxon>
        <taxon>Magnoliopsida</taxon>
        <taxon>Liliopsida</taxon>
        <taxon>Poales</taxon>
        <taxon>Poaceae</taxon>
        <taxon>BOP clade</taxon>
        <taxon>Oryzoideae</taxon>
        <taxon>Oryzeae</taxon>
        <taxon>Zizaniinae</taxon>
        <taxon>Zizania</taxon>
    </lineage>
</organism>
<gene>
    <name evidence="2" type="ORF">GUJ93_ZPchr0782g29147</name>
</gene>
<dbReference type="EMBL" id="JAAALK010001556">
    <property type="protein sequence ID" value="KAG8042803.1"/>
    <property type="molecule type" value="Genomic_DNA"/>
</dbReference>
<sequence>MASTPVVLSEVIVLSDNDDDDLSDDHDDDHDDGHNIRPDDFDDEDPKETIFEDGPRSSFMDSWSVS</sequence>
<accession>A0A8J5RBB1</accession>
<proteinExistence type="predicted"/>
<reference evidence="2" key="1">
    <citation type="journal article" date="2021" name="bioRxiv">
        <title>Whole Genome Assembly and Annotation of Northern Wild Rice, Zizania palustris L., Supports a Whole Genome Duplication in the Zizania Genus.</title>
        <authorList>
            <person name="Haas M."/>
            <person name="Kono T."/>
            <person name="Macchietto M."/>
            <person name="Millas R."/>
            <person name="McGilp L."/>
            <person name="Shao M."/>
            <person name="Duquette J."/>
            <person name="Hirsch C.N."/>
            <person name="Kimball J."/>
        </authorList>
    </citation>
    <scope>NUCLEOTIDE SEQUENCE</scope>
    <source>
        <tissue evidence="2">Fresh leaf tissue</tissue>
    </source>
</reference>
<reference evidence="2" key="2">
    <citation type="submission" date="2021-02" db="EMBL/GenBank/DDBJ databases">
        <authorList>
            <person name="Kimball J.A."/>
            <person name="Haas M.W."/>
            <person name="Macchietto M."/>
            <person name="Kono T."/>
            <person name="Duquette J."/>
            <person name="Shao M."/>
        </authorList>
    </citation>
    <scope>NUCLEOTIDE SEQUENCE</scope>
    <source>
        <tissue evidence="2">Fresh leaf tissue</tissue>
    </source>
</reference>
<feature type="region of interest" description="Disordered" evidence="1">
    <location>
        <begin position="15"/>
        <end position="66"/>
    </location>
</feature>
<dbReference type="AlphaFoldDB" id="A0A8J5RBB1"/>
<evidence type="ECO:0000313" key="3">
    <source>
        <dbReference type="Proteomes" id="UP000729402"/>
    </source>
</evidence>
<keyword evidence="3" id="KW-1185">Reference proteome</keyword>
<evidence type="ECO:0000313" key="2">
    <source>
        <dbReference type="EMBL" id="KAG8042803.1"/>
    </source>
</evidence>
<name>A0A8J5RBB1_ZIZPA</name>
<comment type="caution">
    <text evidence="2">The sequence shown here is derived from an EMBL/GenBank/DDBJ whole genome shotgun (WGS) entry which is preliminary data.</text>
</comment>
<feature type="compositionally biased region" description="Acidic residues" evidence="1">
    <location>
        <begin position="16"/>
        <end position="30"/>
    </location>
</feature>